<dbReference type="InterPro" id="IPR036412">
    <property type="entry name" value="HAD-like_sf"/>
</dbReference>
<dbReference type="SUPFAM" id="SSF56784">
    <property type="entry name" value="HAD-like"/>
    <property type="match status" value="1"/>
</dbReference>
<sequence>MDKYSKIVQNLLASGIKLVAVDFDLTILNVHTRGFWQFTSKMLATRVRPCFQKFLTVAVNSDLHVAIVTQSPQVSLVQEVMEQTLPDCDTGRIVIRGADGTWKMLKGVSKEGKQQHIESAIKYLEKTRKAKISAKNVILIDDDITNLEIAKSSKMHTLQIIDDDSLDALLDQRDSTWYT</sequence>
<proteinExistence type="predicted"/>
<dbReference type="RefSeq" id="XP_020892410.1">
    <property type="nucleotide sequence ID" value="XM_021036751.2"/>
</dbReference>
<dbReference type="InterPro" id="IPR023214">
    <property type="entry name" value="HAD_sf"/>
</dbReference>
<organism evidence="1 2">
    <name type="scientific">Exaiptasia diaphana</name>
    <name type="common">Tropical sea anemone</name>
    <name type="synonym">Aiptasia pulchella</name>
    <dbReference type="NCBI Taxonomy" id="2652724"/>
    <lineage>
        <taxon>Eukaryota</taxon>
        <taxon>Metazoa</taxon>
        <taxon>Cnidaria</taxon>
        <taxon>Anthozoa</taxon>
        <taxon>Hexacorallia</taxon>
        <taxon>Actiniaria</taxon>
        <taxon>Aiptasiidae</taxon>
        <taxon>Exaiptasia</taxon>
    </lineage>
</organism>
<evidence type="ECO:0000313" key="2">
    <source>
        <dbReference type="Proteomes" id="UP000887567"/>
    </source>
</evidence>
<name>A0A913WQ51_EXADI</name>
<reference evidence="1" key="1">
    <citation type="submission" date="2022-11" db="UniProtKB">
        <authorList>
            <consortium name="EnsemblMetazoa"/>
        </authorList>
    </citation>
    <scope>IDENTIFICATION</scope>
</reference>
<accession>A0A913WQ51</accession>
<dbReference type="KEGG" id="epa:110231704"/>
<dbReference type="AlphaFoldDB" id="A0A913WQ51"/>
<dbReference type="GeneID" id="110231704"/>
<keyword evidence="2" id="KW-1185">Reference proteome</keyword>
<dbReference type="OMA" id="IYVQANT"/>
<dbReference type="EnsemblMetazoa" id="XM_021036751.2">
    <property type="protein sequence ID" value="XP_020892410.1"/>
    <property type="gene ID" value="LOC110231704"/>
</dbReference>
<dbReference type="OrthoDB" id="10054414at2759"/>
<protein>
    <submittedName>
        <fullName evidence="1">Uncharacterized protein</fullName>
    </submittedName>
</protein>
<evidence type="ECO:0000313" key="1">
    <source>
        <dbReference type="EnsemblMetazoa" id="XP_020892410.1"/>
    </source>
</evidence>
<dbReference type="Proteomes" id="UP000887567">
    <property type="component" value="Unplaced"/>
</dbReference>
<dbReference type="Gene3D" id="3.40.50.1000">
    <property type="entry name" value="HAD superfamily/HAD-like"/>
    <property type="match status" value="1"/>
</dbReference>